<accession>A0AAV4RD61</accession>
<evidence type="ECO:0000313" key="2">
    <source>
        <dbReference type="Proteomes" id="UP001054945"/>
    </source>
</evidence>
<gene>
    <name evidence="1" type="ORF">CEXT_610361</name>
</gene>
<reference evidence="1 2" key="1">
    <citation type="submission" date="2021-06" db="EMBL/GenBank/DDBJ databases">
        <title>Caerostris extrusa draft genome.</title>
        <authorList>
            <person name="Kono N."/>
            <person name="Arakawa K."/>
        </authorList>
    </citation>
    <scope>NUCLEOTIDE SEQUENCE [LARGE SCALE GENOMIC DNA]</scope>
</reference>
<proteinExistence type="predicted"/>
<protein>
    <recommendedName>
        <fullName evidence="3">Reverse transcriptase/retrotransposon-derived protein RNase H-like domain-containing protein</fullName>
    </recommendedName>
</protein>
<evidence type="ECO:0000313" key="1">
    <source>
        <dbReference type="EMBL" id="GIY18959.1"/>
    </source>
</evidence>
<comment type="caution">
    <text evidence="1">The sequence shown here is derived from an EMBL/GenBank/DDBJ whole genome shotgun (WGS) entry which is preliminary data.</text>
</comment>
<organism evidence="1 2">
    <name type="scientific">Caerostris extrusa</name>
    <name type="common">Bark spider</name>
    <name type="synonym">Caerostris bankana</name>
    <dbReference type="NCBI Taxonomy" id="172846"/>
    <lineage>
        <taxon>Eukaryota</taxon>
        <taxon>Metazoa</taxon>
        <taxon>Ecdysozoa</taxon>
        <taxon>Arthropoda</taxon>
        <taxon>Chelicerata</taxon>
        <taxon>Arachnida</taxon>
        <taxon>Araneae</taxon>
        <taxon>Araneomorphae</taxon>
        <taxon>Entelegynae</taxon>
        <taxon>Araneoidea</taxon>
        <taxon>Araneidae</taxon>
        <taxon>Caerostris</taxon>
    </lineage>
</organism>
<evidence type="ECO:0008006" key="3">
    <source>
        <dbReference type="Google" id="ProtNLM"/>
    </source>
</evidence>
<sequence>MRNIDSFHRARDAIWKIFDQPLFSKNFTIVTDGKHPIGYCERDRWKGCLALLKPHLAEKESYQQSYKYERVQSAQRKLNPSTLKENEVVFSQKRACTLQ</sequence>
<name>A0AAV4RD61_CAEEX</name>
<dbReference type="Proteomes" id="UP001054945">
    <property type="component" value="Unassembled WGS sequence"/>
</dbReference>
<keyword evidence="2" id="KW-1185">Reference proteome</keyword>
<dbReference type="AlphaFoldDB" id="A0AAV4RD61"/>
<dbReference type="EMBL" id="BPLR01007701">
    <property type="protein sequence ID" value="GIY18959.1"/>
    <property type="molecule type" value="Genomic_DNA"/>
</dbReference>